<evidence type="ECO:0000256" key="8">
    <source>
        <dbReference type="ARBA" id="ARBA00022840"/>
    </source>
</evidence>
<keyword evidence="17" id="KW-1185">Reference proteome</keyword>
<keyword evidence="12 14" id="KW-0233">DNA recombination</keyword>
<comment type="subcellular location">
    <subcellularLocation>
        <location evidence="14">Cytoplasm</location>
    </subcellularLocation>
</comment>
<dbReference type="Proteomes" id="UP000624325">
    <property type="component" value="Unassembled WGS sequence"/>
</dbReference>
<keyword evidence="9" id="KW-0404">Intron homing</keyword>
<dbReference type="EMBL" id="BONC01000120">
    <property type="protein sequence ID" value="GIF61671.1"/>
    <property type="molecule type" value="Genomic_DNA"/>
</dbReference>
<dbReference type="SUPFAM" id="SSF55608">
    <property type="entry name" value="Homing endonucleases"/>
    <property type="match status" value="1"/>
</dbReference>
<feature type="binding site" evidence="14">
    <location>
        <position position="401"/>
    </location>
    <ligand>
        <name>ATP</name>
        <dbReference type="ChEBI" id="CHEBI:30616"/>
    </ligand>
</feature>
<evidence type="ECO:0000256" key="2">
    <source>
        <dbReference type="ARBA" id="ARBA00022722"/>
    </source>
</evidence>
<dbReference type="InterPro" id="IPR036390">
    <property type="entry name" value="WH_DNA-bd_sf"/>
</dbReference>
<feature type="binding site" evidence="14">
    <location>
        <position position="402"/>
    </location>
    <ligand>
        <name>ATP</name>
        <dbReference type="ChEBI" id="CHEBI:30616"/>
    </ligand>
</feature>
<evidence type="ECO:0000256" key="7">
    <source>
        <dbReference type="ARBA" id="ARBA00022813"/>
    </source>
</evidence>
<feature type="binding site" evidence="14">
    <location>
        <position position="356"/>
    </location>
    <ligand>
        <name>ATP</name>
        <dbReference type="ChEBI" id="CHEBI:30616"/>
    </ligand>
</feature>
<evidence type="ECO:0000256" key="9">
    <source>
        <dbReference type="ARBA" id="ARBA00022886"/>
    </source>
</evidence>
<dbReference type="Gene3D" id="2.170.16.10">
    <property type="entry name" value="Hedgehog/Intein (Hint) domain"/>
    <property type="match status" value="1"/>
</dbReference>
<name>A0ABQ4CFX2_9ACTN</name>
<dbReference type="PANTHER" id="PTHR42848">
    <property type="match status" value="1"/>
</dbReference>
<dbReference type="PROSITE" id="PS50819">
    <property type="entry name" value="INTEIN_ENDONUCLEASE"/>
    <property type="match status" value="1"/>
</dbReference>
<dbReference type="SUPFAM" id="SSF52540">
    <property type="entry name" value="P-loop containing nucleoside triphosphate hydrolases"/>
    <property type="match status" value="2"/>
</dbReference>
<keyword evidence="1 14" id="KW-0963">Cytoplasm</keyword>
<dbReference type="HAMAP" id="MF_00016">
    <property type="entry name" value="DNA_HJ_migration_RuvB"/>
    <property type="match status" value="1"/>
</dbReference>
<dbReference type="Gene3D" id="1.10.8.60">
    <property type="match status" value="1"/>
</dbReference>
<dbReference type="NCBIfam" id="TIGR00635">
    <property type="entry name" value="ruvB"/>
    <property type="match status" value="1"/>
</dbReference>
<protein>
    <recommendedName>
        <fullName evidence="14">Holliday junction branch migration complex subunit RuvB</fullName>
        <ecNumber evidence="14">3.6.4.-</ecNumber>
    </recommendedName>
</protein>
<dbReference type="Gene3D" id="1.10.10.10">
    <property type="entry name" value="Winged helix-like DNA-binding domain superfamily/Winged helix DNA-binding domain"/>
    <property type="match status" value="1"/>
</dbReference>
<dbReference type="InterPro" id="IPR008823">
    <property type="entry name" value="RuvB_wg_C"/>
</dbReference>
<dbReference type="InterPro" id="IPR006142">
    <property type="entry name" value="INTEIN"/>
</dbReference>
<accession>A0ABQ4CFX2</accession>
<dbReference type="PRINTS" id="PR00379">
    <property type="entry name" value="INTEIN"/>
</dbReference>
<comment type="caution">
    <text evidence="16">The sequence shown here is derived from an EMBL/GenBank/DDBJ whole genome shotgun (WGS) entry which is preliminary data.</text>
</comment>
<comment type="similarity">
    <text evidence="14">Belongs to the RuvB family.</text>
</comment>
<evidence type="ECO:0000256" key="13">
    <source>
        <dbReference type="ARBA" id="ARBA00023204"/>
    </source>
</evidence>
<feature type="binding site" evidence="14">
    <location>
        <position position="401"/>
    </location>
    <ligand>
        <name>Mg(2+)</name>
        <dbReference type="ChEBI" id="CHEBI:18420"/>
    </ligand>
</feature>
<dbReference type="SMART" id="SM00306">
    <property type="entry name" value="HintN"/>
    <property type="match status" value="1"/>
</dbReference>
<dbReference type="SMART" id="SM00382">
    <property type="entry name" value="AAA"/>
    <property type="match status" value="1"/>
</dbReference>
<comment type="function">
    <text evidence="14">The RuvA-RuvB-RuvC complex processes Holliday junction (HJ) DNA during genetic recombination and DNA repair, while the RuvA-RuvB complex plays an important role in the rescue of blocked DNA replication forks via replication fork reversal (RFR). RuvA specifically binds to HJ cruciform DNA, conferring on it an open structure. The RuvB hexamer acts as an ATP-dependent pump, pulling dsDNA into and through the RuvAB complex. RuvB forms 2 homohexamers on either side of HJ DNA bound by 1 or 2 RuvA tetramers; 4 subunits per hexamer contact DNA at a time. Coordinated motions by a converter formed by DNA-disengaged RuvB subunits stimulates ATP hydrolysis and nucleotide exchange. Immobilization of the converter enables RuvB to convert the ATP-contained energy into a lever motion, pulling 2 nucleotides of DNA out of the RuvA tetramer per ATP hydrolyzed, thus driving DNA branch migration. The RuvB motors rotate together with the DNA substrate, which together with the progressing nucleotide cycle form the mechanistic basis for DNA recombination by continuous HJ branch migration. Branch migration allows RuvC to scan DNA until it finds its consensus sequence, where it cleaves and resolves cruciform DNA.</text>
</comment>
<keyword evidence="6 14" id="KW-0378">Hydrolase</keyword>
<dbReference type="InterPro" id="IPR036388">
    <property type="entry name" value="WH-like_DNA-bd_sf"/>
</dbReference>
<comment type="catalytic activity">
    <reaction evidence="14">
        <text>ATP + H2O = ADP + phosphate + H(+)</text>
        <dbReference type="Rhea" id="RHEA:13065"/>
        <dbReference type="ChEBI" id="CHEBI:15377"/>
        <dbReference type="ChEBI" id="CHEBI:15378"/>
        <dbReference type="ChEBI" id="CHEBI:30616"/>
        <dbReference type="ChEBI" id="CHEBI:43474"/>
        <dbReference type="ChEBI" id="CHEBI:456216"/>
    </reaction>
</comment>
<feature type="binding site" evidence="14">
    <location>
        <position position="506"/>
    </location>
    <ligand>
        <name>ATP</name>
        <dbReference type="ChEBI" id="CHEBI:30616"/>
    </ligand>
</feature>
<comment type="caution">
    <text evidence="14">Lacks conserved residue(s) required for the propagation of feature annotation.</text>
</comment>
<dbReference type="InterPro" id="IPR003593">
    <property type="entry name" value="AAA+_ATPase"/>
</dbReference>
<evidence type="ECO:0000256" key="1">
    <source>
        <dbReference type="ARBA" id="ARBA00022490"/>
    </source>
</evidence>
<feature type="binding site" evidence="14">
    <location>
        <position position="645"/>
    </location>
    <ligand>
        <name>DNA</name>
        <dbReference type="ChEBI" id="CHEBI:16991"/>
    </ligand>
</feature>
<keyword evidence="8 14" id="KW-0067">ATP-binding</keyword>
<reference evidence="16 17" key="1">
    <citation type="submission" date="2021-01" db="EMBL/GenBank/DDBJ databases">
        <title>Whole genome shotgun sequence of Asanoa iriomotensis NBRC 100142.</title>
        <authorList>
            <person name="Komaki H."/>
            <person name="Tamura T."/>
        </authorList>
    </citation>
    <scope>NUCLEOTIDE SEQUENCE [LARGE SCALE GENOMIC DNA]</scope>
    <source>
        <strain evidence="16 17">NBRC 100142</strain>
    </source>
</reference>
<evidence type="ECO:0000256" key="4">
    <source>
        <dbReference type="ARBA" id="ARBA00022759"/>
    </source>
</evidence>
<dbReference type="SUPFAM" id="SSF46785">
    <property type="entry name" value="Winged helix' DNA-binding domain"/>
    <property type="match status" value="1"/>
</dbReference>
<dbReference type="InterPro" id="IPR004042">
    <property type="entry name" value="Intein_endonuc_central"/>
</dbReference>
<evidence type="ECO:0000259" key="15">
    <source>
        <dbReference type="PROSITE" id="PS50819"/>
    </source>
</evidence>
<proteinExistence type="inferred from homology"/>
<dbReference type="CDD" id="cd00081">
    <property type="entry name" value="Hint"/>
    <property type="match status" value="1"/>
</dbReference>
<feature type="binding site" evidence="14">
    <location>
        <position position="553"/>
    </location>
    <ligand>
        <name>ATP</name>
        <dbReference type="ChEBI" id="CHEBI:30616"/>
    </ligand>
</feature>
<dbReference type="InterPro" id="IPR027417">
    <property type="entry name" value="P-loop_NTPase"/>
</dbReference>
<dbReference type="Pfam" id="PF05496">
    <property type="entry name" value="RuvB_N"/>
    <property type="match status" value="2"/>
</dbReference>
<keyword evidence="7" id="KW-0068">Autocatalytic cleavage</keyword>
<dbReference type="Pfam" id="PF17864">
    <property type="entry name" value="AAA_lid_4"/>
    <property type="match status" value="1"/>
</dbReference>
<dbReference type="PANTHER" id="PTHR42848:SF1">
    <property type="entry name" value="HOLLIDAY JUNCTION BRANCH MIGRATION COMPLEX SUBUNIT RUVB"/>
    <property type="match status" value="1"/>
</dbReference>
<evidence type="ECO:0000313" key="17">
    <source>
        <dbReference type="Proteomes" id="UP000624325"/>
    </source>
</evidence>
<dbReference type="InterPro" id="IPR006141">
    <property type="entry name" value="Intein_N"/>
</dbReference>
<keyword evidence="13 14" id="KW-0234">DNA repair</keyword>
<dbReference type="Gene3D" id="3.40.50.300">
    <property type="entry name" value="P-loop containing nucleotide triphosphate hydrolases"/>
    <property type="match status" value="2"/>
</dbReference>
<organism evidence="16 17">
    <name type="scientific">Asanoa iriomotensis</name>
    <dbReference type="NCBI Taxonomy" id="234613"/>
    <lineage>
        <taxon>Bacteria</taxon>
        <taxon>Bacillati</taxon>
        <taxon>Actinomycetota</taxon>
        <taxon>Actinomycetes</taxon>
        <taxon>Micromonosporales</taxon>
        <taxon>Micromonosporaceae</taxon>
        <taxon>Asanoa</taxon>
    </lineage>
</organism>
<keyword evidence="3 14" id="KW-0547">Nucleotide-binding</keyword>
<comment type="domain">
    <text evidence="14">Has 3 domains, the large (RuvB-L) and small ATPase (RuvB-S) domains and the C-terminal head (RuvB-H) domain. The head domain binds DNA, while the ATPase domains jointly bind ATP, ADP or are empty depending on the state of the subunit in the translocation cycle. During a single DNA translocation step the structure of each domain remains the same, but their relative positions change.</text>
</comment>
<dbReference type="InterPro" id="IPR036844">
    <property type="entry name" value="Hint_dom_sf"/>
</dbReference>
<dbReference type="InterPro" id="IPR004605">
    <property type="entry name" value="DNA_helicase_Holl-junc_RuvB"/>
</dbReference>
<feature type="binding site" evidence="14">
    <location>
        <begin position="463"/>
        <end position="465"/>
    </location>
    <ligand>
        <name>ATP</name>
        <dbReference type="ChEBI" id="CHEBI:30616"/>
    </ligand>
</feature>
<feature type="region of interest" description="Small ATPAse domain (RuvB-S)" evidence="14">
    <location>
        <begin position="517"/>
        <end position="587"/>
    </location>
</feature>
<feature type="binding site" evidence="14">
    <location>
        <position position="650"/>
    </location>
    <ligand>
        <name>DNA</name>
        <dbReference type="ChEBI" id="CHEBI:16991"/>
    </ligand>
</feature>
<feature type="binding site" evidence="14">
    <location>
        <position position="516"/>
    </location>
    <ligand>
        <name>ATP</name>
        <dbReference type="ChEBI" id="CHEBI:30616"/>
    </ligand>
</feature>
<feature type="domain" description="DOD-type homing endonuclease" evidence="15">
    <location>
        <begin position="170"/>
        <end position="304"/>
    </location>
</feature>
<dbReference type="PROSITE" id="PS50817">
    <property type="entry name" value="INTEIN_N_TER"/>
    <property type="match status" value="1"/>
</dbReference>
<evidence type="ECO:0000256" key="10">
    <source>
        <dbReference type="ARBA" id="ARBA00023000"/>
    </source>
</evidence>
<dbReference type="EC" id="3.6.4.-" evidence="14"/>
<dbReference type="InterPro" id="IPR027434">
    <property type="entry name" value="Homing_endonucl"/>
</dbReference>
<dbReference type="Pfam" id="PF14528">
    <property type="entry name" value="LAGLIDADG_3"/>
    <property type="match status" value="1"/>
</dbReference>
<keyword evidence="4" id="KW-0255">Endonuclease</keyword>
<dbReference type="InterPro" id="IPR004860">
    <property type="entry name" value="LAGLIDADG_dom"/>
</dbReference>
<evidence type="ECO:0000256" key="5">
    <source>
        <dbReference type="ARBA" id="ARBA00022763"/>
    </source>
</evidence>
<feature type="region of interest" description="Head domain (RuvB-H)" evidence="14">
    <location>
        <begin position="590"/>
        <end position="683"/>
    </location>
</feature>
<evidence type="ECO:0000256" key="11">
    <source>
        <dbReference type="ARBA" id="ARBA00023125"/>
    </source>
</evidence>
<gene>
    <name evidence="14" type="primary">ruvB</name>
    <name evidence="16" type="ORF">Air01nite_77660</name>
</gene>
<dbReference type="InterPro" id="IPR041445">
    <property type="entry name" value="AAA_lid_4"/>
</dbReference>
<dbReference type="NCBIfam" id="NF000868">
    <property type="entry name" value="PRK00080.1"/>
    <property type="match status" value="1"/>
</dbReference>
<evidence type="ECO:0000256" key="6">
    <source>
        <dbReference type="ARBA" id="ARBA00022801"/>
    </source>
</evidence>
<sequence length="683" mass="74675">MSEVSAYIAEGDQDAEATVRPKRLAEFIAQHRVRDQLDLLLRGAMGRGTPPDHILLSGPPGLGKPVSVNALVLLEDGSRRRLGDIAVGDRVITRTGEAARVEAVHEQGELDSVRIRTTTGREVVAAPDHPFWTTDGWVKAGDLTVGDRLANVLRPELVADGTEQTEEFALAGYLVGDGCVTNQVTFTSGDDDVLADFRRVCDRLGHPHRTRPNSANSSLVRISGLRGWLAEHGLLDKNAWEKRVPEFVFRGDAWQVSAFLGAYFACDGTVSRRGRDRYDIVIDFYSVSRELLQDVQHLLLRFGIQSRLKLKRGRYQGRPHESWRLSVTSQDDAARFAERITVIGRRGERLREWQPRRDRFEEQLAVDGVASVEPAGLHECRCLTVADDHTFTVNDLVVHNTTLANIVAAELGTGIRVTSGPAIERSGDLAAILTSLAAGDVLFIDEIHRIAKPAEELLYSAMEDFRVDVVVGKGPGATAIPLDVEPFTLVGATTRSGLLTGPMRDRFGFVAHLDFYAAADLESLLHRSARILGVPITDDGAREIAGRSRGTPRIANRLLRRVRDFAEVRGDGTVTIDTAREALQVYDVDALGLDRLDRAVLSALVDSFKGGPVGLSTLAVAVGEQSDTVEEVCEPFLVRAGLLARTPRGRVATDAAWLHLGRALPAGRVSGQNDLFSTDQRFP</sequence>
<evidence type="ECO:0000256" key="3">
    <source>
        <dbReference type="ARBA" id="ARBA00022741"/>
    </source>
</evidence>
<keyword evidence="5 14" id="KW-0227">DNA damage</keyword>
<dbReference type="InterPro" id="IPR003587">
    <property type="entry name" value="Hint_dom_N"/>
</dbReference>
<dbReference type="SUPFAM" id="SSF51294">
    <property type="entry name" value="Hedgehog/intein (Hint) domain"/>
    <property type="match status" value="1"/>
</dbReference>
<evidence type="ECO:0000256" key="14">
    <source>
        <dbReference type="HAMAP-Rule" id="MF_00016"/>
    </source>
</evidence>
<evidence type="ECO:0000313" key="16">
    <source>
        <dbReference type="EMBL" id="GIF61671.1"/>
    </source>
</evidence>
<keyword evidence="2" id="KW-0540">Nuclease</keyword>
<keyword evidence="10" id="KW-0651">Protein splicing</keyword>
<dbReference type="InterPro" id="IPR008824">
    <property type="entry name" value="RuvB-like_N"/>
</dbReference>
<dbReference type="InterPro" id="IPR030934">
    <property type="entry name" value="Intein_C"/>
</dbReference>
<dbReference type="Pfam" id="PF05491">
    <property type="entry name" value="WHD_RuvB"/>
    <property type="match status" value="1"/>
</dbReference>
<dbReference type="NCBIfam" id="TIGR01443">
    <property type="entry name" value="intein_Cterm"/>
    <property type="match status" value="1"/>
</dbReference>
<dbReference type="Gene3D" id="3.10.28.10">
    <property type="entry name" value="Homing endonucleases"/>
    <property type="match status" value="1"/>
</dbReference>
<comment type="subunit">
    <text evidence="14">Homohexamer. Forms an RuvA(8)-RuvB(12)-Holliday junction (HJ) complex. HJ DNA is sandwiched between 2 RuvA tetramers; dsDNA enters through RuvA and exits via RuvB. An RuvB hexamer assembles on each DNA strand where it exits the tetramer. Each RuvB hexamer is contacted by two RuvA subunits (via domain III) on 2 adjacent RuvB subunits; this complex drives branch migration. In the full resolvosome a probable DNA-RuvA(4)-RuvB(12)-RuvC(2) complex forms which resolves the HJ.</text>
</comment>
<keyword evidence="11 14" id="KW-0238">DNA-binding</keyword>
<evidence type="ECO:0000256" key="12">
    <source>
        <dbReference type="ARBA" id="ARBA00023172"/>
    </source>
</evidence>